<evidence type="ECO:0000313" key="2">
    <source>
        <dbReference type="Proteomes" id="UP000234632"/>
    </source>
</evidence>
<proteinExistence type="predicted"/>
<dbReference type="Proteomes" id="UP000234632">
    <property type="component" value="Unassembled WGS sequence"/>
</dbReference>
<name>A0A2N4SZY7_9MICC</name>
<comment type="caution">
    <text evidence="1">The sequence shown here is derived from an EMBL/GenBank/DDBJ whole genome shotgun (WGS) entry which is preliminary data.</text>
</comment>
<evidence type="ECO:0000313" key="1">
    <source>
        <dbReference type="EMBL" id="PLC11506.1"/>
    </source>
</evidence>
<dbReference type="AlphaFoldDB" id="A0A2N4SZY7"/>
<reference evidence="1 2" key="1">
    <citation type="submission" date="2015-12" db="EMBL/GenBank/DDBJ databases">
        <authorList>
            <person name="Shamseldin A."/>
            <person name="Moawad H."/>
            <person name="Abd El-Rahim W.M."/>
            <person name="Sadowsky M.J."/>
        </authorList>
    </citation>
    <scope>NUCLEOTIDE SEQUENCE [LARGE SCALE GENOMIC DNA]</scope>
    <source>
        <strain evidence="1 2">S43</strain>
    </source>
</reference>
<gene>
    <name evidence="1" type="ORF">AUQ48_03650</name>
</gene>
<sequence>MVEVRALFASAAQVRALALTCGSRSISKGRLCSTRSSLSSSMKTLVKKAWLHRRRLVSSQRV</sequence>
<organism evidence="1 2">
    <name type="scientific">Kocuria flava</name>
    <dbReference type="NCBI Taxonomy" id="446860"/>
    <lineage>
        <taxon>Bacteria</taxon>
        <taxon>Bacillati</taxon>
        <taxon>Actinomycetota</taxon>
        <taxon>Actinomycetes</taxon>
        <taxon>Micrococcales</taxon>
        <taxon>Micrococcaceae</taxon>
        <taxon>Kocuria</taxon>
    </lineage>
</organism>
<accession>A0A2N4SZY7</accession>
<dbReference type="EMBL" id="LOMZ01000001">
    <property type="protein sequence ID" value="PLC11506.1"/>
    <property type="molecule type" value="Genomic_DNA"/>
</dbReference>
<protein>
    <submittedName>
        <fullName evidence="1">Uncharacterized protein</fullName>
    </submittedName>
</protein>